<reference evidence="1 2" key="1">
    <citation type="submission" date="2019-11" db="EMBL/GenBank/DDBJ databases">
        <title>Whole genome sequence of Oryza granulata.</title>
        <authorList>
            <person name="Li W."/>
        </authorList>
    </citation>
    <scope>NUCLEOTIDE SEQUENCE [LARGE SCALE GENOMIC DNA]</scope>
    <source>
        <strain evidence="2">cv. Menghai</strain>
        <tissue evidence="1">Leaf</tissue>
    </source>
</reference>
<accession>A0A6G1BMF6</accession>
<gene>
    <name evidence="1" type="ORF">E2562_016062</name>
</gene>
<keyword evidence="2" id="KW-1185">Reference proteome</keyword>
<dbReference type="EMBL" id="SPHZ02000012">
    <property type="protein sequence ID" value="KAF0888593.1"/>
    <property type="molecule type" value="Genomic_DNA"/>
</dbReference>
<name>A0A6G1BMF6_9ORYZ</name>
<comment type="caution">
    <text evidence="1">The sequence shown here is derived from an EMBL/GenBank/DDBJ whole genome shotgun (WGS) entry which is preliminary data.</text>
</comment>
<dbReference type="Proteomes" id="UP000479710">
    <property type="component" value="Unassembled WGS sequence"/>
</dbReference>
<proteinExistence type="predicted"/>
<dbReference type="AlphaFoldDB" id="A0A6G1BMF6"/>
<organism evidence="1 2">
    <name type="scientific">Oryza meyeriana var. granulata</name>
    <dbReference type="NCBI Taxonomy" id="110450"/>
    <lineage>
        <taxon>Eukaryota</taxon>
        <taxon>Viridiplantae</taxon>
        <taxon>Streptophyta</taxon>
        <taxon>Embryophyta</taxon>
        <taxon>Tracheophyta</taxon>
        <taxon>Spermatophyta</taxon>
        <taxon>Magnoliopsida</taxon>
        <taxon>Liliopsida</taxon>
        <taxon>Poales</taxon>
        <taxon>Poaceae</taxon>
        <taxon>BOP clade</taxon>
        <taxon>Oryzoideae</taxon>
        <taxon>Oryzeae</taxon>
        <taxon>Oryzinae</taxon>
        <taxon>Oryza</taxon>
        <taxon>Oryza meyeriana</taxon>
    </lineage>
</organism>
<evidence type="ECO:0000313" key="1">
    <source>
        <dbReference type="EMBL" id="KAF0888593.1"/>
    </source>
</evidence>
<protein>
    <submittedName>
        <fullName evidence="1">Uncharacterized protein</fullName>
    </submittedName>
</protein>
<evidence type="ECO:0000313" key="2">
    <source>
        <dbReference type="Proteomes" id="UP000479710"/>
    </source>
</evidence>
<sequence length="83" mass="9460">MAPAKFLTHPSSYYQQVNQRLRMSTGYRRNYRTMVVPTSVPMGDPMEPGASQTYQFGHFYFCLTMTSPDADLPDNPPNAFGKF</sequence>